<keyword evidence="4" id="KW-1185">Reference proteome</keyword>
<feature type="signal peptide" evidence="2">
    <location>
        <begin position="1"/>
        <end position="22"/>
    </location>
</feature>
<dbReference type="EMBL" id="JARLKY010000088">
    <property type="protein sequence ID" value="MEC0231184.1"/>
    <property type="molecule type" value="Genomic_DNA"/>
</dbReference>
<evidence type="ECO:0000313" key="4">
    <source>
        <dbReference type="Proteomes" id="UP001338137"/>
    </source>
</evidence>
<feature type="chain" id="PRO_5046081349" description="Copper amine oxidase-like N-terminal domain-containing protein" evidence="2">
    <location>
        <begin position="23"/>
        <end position="182"/>
    </location>
</feature>
<proteinExistence type="predicted"/>
<evidence type="ECO:0000256" key="1">
    <source>
        <dbReference type="SAM" id="Coils"/>
    </source>
</evidence>
<protein>
    <recommendedName>
        <fullName evidence="5">Copper amine oxidase-like N-terminal domain-containing protein</fullName>
    </recommendedName>
</protein>
<dbReference type="Proteomes" id="UP001338137">
    <property type="component" value="Unassembled WGS sequence"/>
</dbReference>
<evidence type="ECO:0000313" key="3">
    <source>
        <dbReference type="EMBL" id="MEC0231184.1"/>
    </source>
</evidence>
<evidence type="ECO:0008006" key="5">
    <source>
        <dbReference type="Google" id="ProtNLM"/>
    </source>
</evidence>
<sequence>MKKIILGILIGVSITAAGSAYADDIKNVIGLKVEGSFPVKVNGVKTTNDAVIIDGSSYLPVRAMGEALNMDVKFDADLGIELKEKGVTKVETTPQPQATSIPAVPEKTTQQKIDELRSKIIDDKNTLETHNNLMKINEDSLKNSNVPKESVQKAIDGYKKIITEIEARISSYEAEITALQNK</sequence>
<comment type="caution">
    <text evidence="3">The sequence shown here is derived from an EMBL/GenBank/DDBJ whole genome shotgun (WGS) entry which is preliminary data.</text>
</comment>
<name>A0ABU6GAG8_9BACL</name>
<feature type="coiled-coil region" evidence="1">
    <location>
        <begin position="155"/>
        <end position="182"/>
    </location>
</feature>
<organism evidence="3 4">
    <name type="scientific">Paenibacillus alba</name>
    <dbReference type="NCBI Taxonomy" id="1197127"/>
    <lineage>
        <taxon>Bacteria</taxon>
        <taxon>Bacillati</taxon>
        <taxon>Bacillota</taxon>
        <taxon>Bacilli</taxon>
        <taxon>Bacillales</taxon>
        <taxon>Paenibacillaceae</taxon>
        <taxon>Paenibacillus</taxon>
    </lineage>
</organism>
<dbReference type="RefSeq" id="WP_326075130.1">
    <property type="nucleotide sequence ID" value="NZ_JARLKY010000088.1"/>
</dbReference>
<evidence type="ECO:0000256" key="2">
    <source>
        <dbReference type="SAM" id="SignalP"/>
    </source>
</evidence>
<keyword evidence="1" id="KW-0175">Coiled coil</keyword>
<keyword evidence="2" id="KW-0732">Signal</keyword>
<accession>A0ABU6GAG8</accession>
<gene>
    <name evidence="3" type="ORF">P4I72_29215</name>
</gene>
<reference evidence="3 4" key="1">
    <citation type="submission" date="2023-03" db="EMBL/GenBank/DDBJ databases">
        <title>Bacillus Genome Sequencing.</title>
        <authorList>
            <person name="Dunlap C."/>
        </authorList>
    </citation>
    <scope>NUCLEOTIDE SEQUENCE [LARGE SCALE GENOMIC DNA]</scope>
    <source>
        <strain evidence="3 4">BD-533</strain>
    </source>
</reference>